<keyword evidence="3" id="KW-1185">Reference proteome</keyword>
<feature type="transmembrane region" description="Helical" evidence="1">
    <location>
        <begin position="74"/>
        <end position="98"/>
    </location>
</feature>
<dbReference type="eggNOG" id="COG0762">
    <property type="taxonomic scope" value="Bacteria"/>
</dbReference>
<accession>D6GQU1</accession>
<evidence type="ECO:0000313" key="3">
    <source>
        <dbReference type="Proteomes" id="UP000007468"/>
    </source>
</evidence>
<proteinExistence type="predicted"/>
<sequence>MLNLRTGYMAFQLIDSIFLVLYWVIIARAFLSFAPLFRMKHYQFSRIVYQITDPFMIPLENFMYKHVHLGQVDISPLVAIILLQVLKQFLFKILYLLMI</sequence>
<protein>
    <submittedName>
        <fullName evidence="2">YGGT family protein</fullName>
    </submittedName>
</protein>
<dbReference type="KEGG" id="faa:HMPREF0389_01066"/>
<keyword evidence="1" id="KW-0812">Transmembrane</keyword>
<evidence type="ECO:0000313" key="2">
    <source>
        <dbReference type="EMBL" id="EFE29144.1"/>
    </source>
</evidence>
<dbReference type="RefSeq" id="WP_014263053.1">
    <property type="nucleotide sequence ID" value="NC_016630.1"/>
</dbReference>
<organism evidence="2 3">
    <name type="scientific">Filifactor alocis (strain ATCC 35896 / CCUG 47790 / D40 B5)</name>
    <name type="common">Fusobacterium alocis</name>
    <dbReference type="NCBI Taxonomy" id="546269"/>
    <lineage>
        <taxon>Bacteria</taxon>
        <taxon>Bacillati</taxon>
        <taxon>Bacillota</taxon>
        <taxon>Clostridia</taxon>
        <taxon>Peptostreptococcales</taxon>
        <taxon>Filifactoraceae</taxon>
        <taxon>Filifactor</taxon>
    </lineage>
</organism>
<evidence type="ECO:0000256" key="1">
    <source>
        <dbReference type="SAM" id="Phobius"/>
    </source>
</evidence>
<dbReference type="Proteomes" id="UP000007468">
    <property type="component" value="Chromosome"/>
</dbReference>
<dbReference type="EMBL" id="CP002390">
    <property type="protein sequence ID" value="EFE29144.1"/>
    <property type="molecule type" value="Genomic_DNA"/>
</dbReference>
<name>D6GQU1_FILAD</name>
<gene>
    <name evidence="2" type="ordered locus">HMPREF0389_01066</name>
</gene>
<dbReference type="STRING" id="546269.HMPREF0389_01066"/>
<feature type="transmembrane region" description="Helical" evidence="1">
    <location>
        <begin position="20"/>
        <end position="37"/>
    </location>
</feature>
<dbReference type="AlphaFoldDB" id="D6GQU1"/>
<dbReference type="GO" id="GO:0016020">
    <property type="term" value="C:membrane"/>
    <property type="evidence" value="ECO:0007669"/>
    <property type="project" value="InterPro"/>
</dbReference>
<reference evidence="3" key="1">
    <citation type="submission" date="2010-12" db="EMBL/GenBank/DDBJ databases">
        <title>The genome sequence of Filifactor alocis strain ATCC 35896.</title>
        <authorList>
            <consortium name="The Broad Institute Genome Sequencing Platform"/>
            <person name="Ward D."/>
            <person name="Earl A."/>
            <person name="Feldgarden M."/>
            <person name="Young S.K."/>
            <person name="Gargeya S."/>
            <person name="Zeng Q."/>
            <person name="Alvarado L."/>
            <person name="Berlin A."/>
            <person name="Bochicchio J."/>
            <person name="Chapman S.B."/>
            <person name="Chen Z."/>
            <person name="Freedman E."/>
            <person name="Gellesch M."/>
            <person name="Goldberg J."/>
            <person name="Griggs A."/>
            <person name="Gujja S."/>
            <person name="Heilman E."/>
            <person name="Heiman D."/>
            <person name="Howarth C."/>
            <person name="Mehta T."/>
            <person name="Neiman D."/>
            <person name="Pearson M."/>
            <person name="Roberts A."/>
            <person name="Saif S."/>
            <person name="Shea T."/>
            <person name="Shenoy N."/>
            <person name="Sisk P."/>
            <person name="Stolte C."/>
            <person name="Sykes S."/>
            <person name="White J."/>
            <person name="Yandava C."/>
            <person name="Izard J."/>
            <person name="Blanton J.M."/>
            <person name="Baranova O.V."/>
            <person name="Tanner A.C."/>
            <person name="Dewhirst F.E."/>
            <person name="Haas B."/>
            <person name="Nusbaum C."/>
            <person name="Birren B."/>
        </authorList>
    </citation>
    <scope>NUCLEOTIDE SEQUENCE [LARGE SCALE GENOMIC DNA]</scope>
    <source>
        <strain evidence="3">ATCC 35896 / D40 B5</strain>
    </source>
</reference>
<dbReference type="InterPro" id="IPR003425">
    <property type="entry name" value="CCB3/YggT"/>
</dbReference>
<keyword evidence="1" id="KW-1133">Transmembrane helix</keyword>
<dbReference type="OrthoDB" id="283553at2"/>
<dbReference type="Pfam" id="PF02325">
    <property type="entry name" value="CCB3_YggT"/>
    <property type="match status" value="1"/>
</dbReference>
<keyword evidence="1" id="KW-0472">Membrane</keyword>